<reference evidence="1" key="1">
    <citation type="submission" date="2022-05" db="EMBL/GenBank/DDBJ databases">
        <title>Using nanopore sequencing to obtain complete genomes from saliva samples.</title>
        <authorList>
            <person name="Baker J.L."/>
        </authorList>
    </citation>
    <scope>NUCLEOTIDE SEQUENCE</scope>
    <source>
        <strain evidence="1">JCVI-JB-Ag32</strain>
    </source>
</reference>
<sequence length="121" mass="12827">MQSLGYRSDMPEVLRKATVILSSSMVEGVHISVQQGAASGCLPVVRNWPGLASLGGPETIYPADWVVDSPRAAAQRILDNTNESGLTKPEVAEQASQWTLANLDAQVTLPLLDQVVLGGSQ</sequence>
<gene>
    <name evidence="1" type="ORF">M3I41_02530</name>
</gene>
<protein>
    <submittedName>
        <fullName evidence="1">Uncharacterized protein</fullName>
    </submittedName>
</protein>
<dbReference type="EMBL" id="CP097095">
    <property type="protein sequence ID" value="UQF80173.1"/>
    <property type="molecule type" value="Genomic_DNA"/>
</dbReference>
<proteinExistence type="predicted"/>
<dbReference type="Proteomes" id="UP000830236">
    <property type="component" value="Chromosome"/>
</dbReference>
<dbReference type="AlphaFoldDB" id="A0A9E7AQS0"/>
<evidence type="ECO:0000313" key="2">
    <source>
        <dbReference type="Proteomes" id="UP000830236"/>
    </source>
</evidence>
<accession>A0A9E7AQS0</accession>
<organism evidence="1 2">
    <name type="scientific">Actinomyces graevenitzii</name>
    <dbReference type="NCBI Taxonomy" id="55565"/>
    <lineage>
        <taxon>Bacteria</taxon>
        <taxon>Bacillati</taxon>
        <taxon>Actinomycetota</taxon>
        <taxon>Actinomycetes</taxon>
        <taxon>Actinomycetales</taxon>
        <taxon>Actinomycetaceae</taxon>
        <taxon>Actinomyces</taxon>
    </lineage>
</organism>
<dbReference type="Gene3D" id="3.40.50.2000">
    <property type="entry name" value="Glycogen Phosphorylase B"/>
    <property type="match status" value="1"/>
</dbReference>
<evidence type="ECO:0000313" key="1">
    <source>
        <dbReference type="EMBL" id="UQF80173.1"/>
    </source>
</evidence>
<name>A0A9E7AQS0_9ACTO</name>
<dbReference type="SUPFAM" id="SSF53756">
    <property type="entry name" value="UDP-Glycosyltransferase/glycogen phosphorylase"/>
    <property type="match status" value="1"/>
</dbReference>
<dbReference type="KEGG" id="agh:M3I41_02530"/>